<dbReference type="SUPFAM" id="SSF57903">
    <property type="entry name" value="FYVE/PHD zinc finger"/>
    <property type="match status" value="1"/>
</dbReference>
<gene>
    <name evidence="6" type="ORF">LAME_0C08526G</name>
</gene>
<evidence type="ECO:0000256" key="3">
    <source>
        <dbReference type="ARBA" id="ARBA00022833"/>
    </source>
</evidence>
<keyword evidence="2" id="KW-0863">Zinc-finger</keyword>
<feature type="compositionally biased region" description="Basic and acidic residues" evidence="4">
    <location>
        <begin position="244"/>
        <end position="258"/>
    </location>
</feature>
<dbReference type="PANTHER" id="PTHR47793:SF1">
    <property type="entry name" value="HISTONE DEACETYLASE COMPLEX SUBUNIT CTI6"/>
    <property type="match status" value="1"/>
</dbReference>
<organism evidence="6 7">
    <name type="scientific">Lachancea meyersii CBS 8951</name>
    <dbReference type="NCBI Taxonomy" id="1266667"/>
    <lineage>
        <taxon>Eukaryota</taxon>
        <taxon>Fungi</taxon>
        <taxon>Dikarya</taxon>
        <taxon>Ascomycota</taxon>
        <taxon>Saccharomycotina</taxon>
        <taxon>Saccharomycetes</taxon>
        <taxon>Saccharomycetales</taxon>
        <taxon>Saccharomycetaceae</taxon>
        <taxon>Lachancea</taxon>
    </lineage>
</organism>
<dbReference type="GO" id="GO:0070210">
    <property type="term" value="C:Rpd3L-Expanded complex"/>
    <property type="evidence" value="ECO:0007669"/>
    <property type="project" value="TreeGrafter"/>
</dbReference>
<evidence type="ECO:0000256" key="4">
    <source>
        <dbReference type="SAM" id="MobiDB-lite"/>
    </source>
</evidence>
<dbReference type="InterPro" id="IPR019786">
    <property type="entry name" value="Zinc_finger_PHD-type_CS"/>
</dbReference>
<reference evidence="7" key="1">
    <citation type="submission" date="2016-03" db="EMBL/GenBank/DDBJ databases">
        <authorList>
            <person name="Devillers Hugo."/>
        </authorList>
    </citation>
    <scope>NUCLEOTIDE SEQUENCE [LARGE SCALE GENOMIC DNA]</scope>
</reference>
<keyword evidence="7" id="KW-1185">Reference proteome</keyword>
<dbReference type="AlphaFoldDB" id="A0A1G4J3K4"/>
<feature type="compositionally biased region" description="Polar residues" evidence="4">
    <location>
        <begin position="397"/>
        <end position="414"/>
    </location>
</feature>
<feature type="compositionally biased region" description="Acidic residues" evidence="4">
    <location>
        <begin position="112"/>
        <end position="124"/>
    </location>
</feature>
<dbReference type="GO" id="GO:0061186">
    <property type="term" value="P:negative regulation of silent mating-type cassette heterochromatin formation"/>
    <property type="evidence" value="ECO:0007669"/>
    <property type="project" value="TreeGrafter"/>
</dbReference>
<dbReference type="InterPro" id="IPR053051">
    <property type="entry name" value="HDAC_complex_subunit"/>
</dbReference>
<feature type="compositionally biased region" description="Basic and acidic residues" evidence="4">
    <location>
        <begin position="266"/>
        <end position="302"/>
    </location>
</feature>
<feature type="domain" description="Zinc finger PHD-type" evidence="5">
    <location>
        <begin position="127"/>
        <end position="176"/>
    </location>
</feature>
<dbReference type="Gene3D" id="3.30.40.10">
    <property type="entry name" value="Zinc/RING finger domain, C3HC4 (zinc finger)"/>
    <property type="match status" value="1"/>
</dbReference>
<feature type="compositionally biased region" description="Basic and acidic residues" evidence="4">
    <location>
        <begin position="92"/>
        <end position="104"/>
    </location>
</feature>
<sequence length="506" mass="56752">MTMGEETVAESVPVPSGAAEDTTITDQQLTEEGGHLSEKPVEPEETETKASADNTAEEKVPNGPTRTSDSLLEAENAGSNDSVLESQAEGQELARKDQDQEKGTEGQMEGQGEGEGEQEDEEEGETRCICGEVDPPDESGLYIQCEQCSVWQHGFCVGITEGEGSAPDKYWCEQCRPELHTLYTTDAGQRRSVYKPVQQSKRQNRRSKKDEEASHSSDKASNGANSTGHGNRAGSLAETQNPDVKTENQRPIPPDELKPRKRQQRRKEAVPERFIHGRRYSEEDRRSLDRRRATSSAREEKQYQLMLEKALKESRRTSQADDELEANVLTEAKEVEQLSTQASVSEATVADEPPKKRTKLNSNTNNSPPNTSMTSSEEDSRRKTKRGGPRKVKSRNLSRASSSNEISSGTSDVSINKPIKPRLPTQKTSLNEMRRRVGAILEFISRTQLELSDDQIEKQKFTEFVENQEFVEKVDVVYTNFDESLKTMDDLTRKLLIWEKKYASDQ</sequence>
<evidence type="ECO:0000256" key="2">
    <source>
        <dbReference type="ARBA" id="ARBA00022771"/>
    </source>
</evidence>
<evidence type="ECO:0000313" key="6">
    <source>
        <dbReference type="EMBL" id="SCU84173.1"/>
    </source>
</evidence>
<name>A0A1G4J3K4_9SACH</name>
<proteinExistence type="predicted"/>
<dbReference type="SMART" id="SM00249">
    <property type="entry name" value="PHD"/>
    <property type="match status" value="1"/>
</dbReference>
<accession>A0A1G4J3K4</accession>
<dbReference type="Pfam" id="PF20826">
    <property type="entry name" value="PHD_5"/>
    <property type="match status" value="1"/>
</dbReference>
<dbReference type="GO" id="GO:0033698">
    <property type="term" value="C:Rpd3L complex"/>
    <property type="evidence" value="ECO:0007669"/>
    <property type="project" value="TreeGrafter"/>
</dbReference>
<dbReference type="GO" id="GO:0008270">
    <property type="term" value="F:zinc ion binding"/>
    <property type="evidence" value="ECO:0007669"/>
    <property type="project" value="UniProtKB-KW"/>
</dbReference>
<feature type="compositionally biased region" description="Basic residues" evidence="4">
    <location>
        <begin position="382"/>
        <end position="396"/>
    </location>
</feature>
<dbReference type="GO" id="GO:0061188">
    <property type="term" value="P:negative regulation of rDNA heterochromatin formation"/>
    <property type="evidence" value="ECO:0007669"/>
    <property type="project" value="TreeGrafter"/>
</dbReference>
<feature type="region of interest" description="Disordered" evidence="4">
    <location>
        <begin position="1"/>
        <end position="133"/>
    </location>
</feature>
<feature type="compositionally biased region" description="Basic and acidic residues" evidence="4">
    <location>
        <begin position="32"/>
        <end position="60"/>
    </location>
</feature>
<feature type="compositionally biased region" description="Polar residues" evidence="4">
    <location>
        <begin position="219"/>
        <end position="229"/>
    </location>
</feature>
<protein>
    <submittedName>
        <fullName evidence="6">LAME_0C08526g1_1</fullName>
    </submittedName>
</protein>
<keyword evidence="3" id="KW-0862">Zinc</keyword>
<dbReference type="EMBL" id="LT598479">
    <property type="protein sequence ID" value="SCU84173.1"/>
    <property type="molecule type" value="Genomic_DNA"/>
</dbReference>
<feature type="compositionally biased region" description="Polar residues" evidence="4">
    <location>
        <begin position="337"/>
        <end position="346"/>
    </location>
</feature>
<feature type="region of interest" description="Disordered" evidence="4">
    <location>
        <begin position="182"/>
        <end position="428"/>
    </location>
</feature>
<dbReference type="InterPro" id="IPR011011">
    <property type="entry name" value="Znf_FYVE_PHD"/>
</dbReference>
<feature type="compositionally biased region" description="Basic and acidic residues" evidence="4">
    <location>
        <begin position="208"/>
        <end position="218"/>
    </location>
</feature>
<dbReference type="PANTHER" id="PTHR47793">
    <property type="entry name" value="HISTONE DEACETYLASE COMPLEX SUBUNIT CTI6"/>
    <property type="match status" value="1"/>
</dbReference>
<evidence type="ECO:0000259" key="5">
    <source>
        <dbReference type="SMART" id="SM00249"/>
    </source>
</evidence>
<evidence type="ECO:0000313" key="7">
    <source>
        <dbReference type="Proteomes" id="UP000191144"/>
    </source>
</evidence>
<dbReference type="FunFam" id="3.30.40.10:FF:000593">
    <property type="entry name" value="Cti6p"/>
    <property type="match status" value="1"/>
</dbReference>
<feature type="compositionally biased region" description="Basic and acidic residues" evidence="4">
    <location>
        <begin position="309"/>
        <end position="319"/>
    </location>
</feature>
<evidence type="ECO:0000256" key="1">
    <source>
        <dbReference type="ARBA" id="ARBA00022723"/>
    </source>
</evidence>
<dbReference type="OrthoDB" id="418595at2759"/>
<dbReference type="PROSITE" id="PS01359">
    <property type="entry name" value="ZF_PHD_1"/>
    <property type="match status" value="1"/>
</dbReference>
<dbReference type="InterPro" id="IPR001965">
    <property type="entry name" value="Znf_PHD"/>
</dbReference>
<dbReference type="Proteomes" id="UP000191144">
    <property type="component" value="Chromosome C"/>
</dbReference>
<dbReference type="InterPro" id="IPR013083">
    <property type="entry name" value="Znf_RING/FYVE/PHD"/>
</dbReference>
<feature type="compositionally biased region" description="Low complexity" evidence="4">
    <location>
        <begin position="361"/>
        <end position="375"/>
    </location>
</feature>
<dbReference type="CDD" id="cd15550">
    <property type="entry name" value="PHD_MLL5"/>
    <property type="match status" value="1"/>
</dbReference>
<feature type="compositionally biased region" description="Polar residues" evidence="4">
    <location>
        <begin position="77"/>
        <end position="89"/>
    </location>
</feature>
<keyword evidence="1" id="KW-0479">Metal-binding</keyword>